<feature type="region of interest" description="Disordered" evidence="4">
    <location>
        <begin position="1"/>
        <end position="83"/>
    </location>
</feature>
<feature type="repeat" description="TPR" evidence="3">
    <location>
        <begin position="406"/>
        <end position="439"/>
    </location>
</feature>
<evidence type="ECO:0000256" key="1">
    <source>
        <dbReference type="ARBA" id="ARBA00022737"/>
    </source>
</evidence>
<accession>A0AAD8YF48</accession>
<protein>
    <submittedName>
        <fullName evidence="5">Tetratricopeptide repeat protein</fullName>
    </submittedName>
</protein>
<dbReference type="PANTHER" id="PTHR45641">
    <property type="entry name" value="TETRATRICOPEPTIDE REPEAT PROTEIN (AFU_ORTHOLOGUE AFUA_6G03870)"/>
    <property type="match status" value="1"/>
</dbReference>
<proteinExistence type="predicted"/>
<feature type="compositionally biased region" description="Polar residues" evidence="4">
    <location>
        <begin position="262"/>
        <end position="272"/>
    </location>
</feature>
<dbReference type="Gene3D" id="1.25.40.10">
    <property type="entry name" value="Tetratricopeptide repeat domain"/>
    <property type="match status" value="4"/>
</dbReference>
<organism evidence="5 6">
    <name type="scientific">Skeletonema marinoi</name>
    <dbReference type="NCBI Taxonomy" id="267567"/>
    <lineage>
        <taxon>Eukaryota</taxon>
        <taxon>Sar</taxon>
        <taxon>Stramenopiles</taxon>
        <taxon>Ochrophyta</taxon>
        <taxon>Bacillariophyta</taxon>
        <taxon>Coscinodiscophyceae</taxon>
        <taxon>Thalassiosirophycidae</taxon>
        <taxon>Thalassiosirales</taxon>
        <taxon>Skeletonemataceae</taxon>
        <taxon>Skeletonema</taxon>
        <taxon>Skeletonema marinoi-dohrnii complex</taxon>
    </lineage>
</organism>
<keyword evidence="6" id="KW-1185">Reference proteome</keyword>
<dbReference type="Pfam" id="PF13181">
    <property type="entry name" value="TPR_8"/>
    <property type="match status" value="1"/>
</dbReference>
<feature type="compositionally biased region" description="Basic and acidic residues" evidence="4">
    <location>
        <begin position="42"/>
        <end position="83"/>
    </location>
</feature>
<dbReference type="Proteomes" id="UP001224775">
    <property type="component" value="Unassembled WGS sequence"/>
</dbReference>
<dbReference type="PROSITE" id="PS50005">
    <property type="entry name" value="TPR"/>
    <property type="match status" value="1"/>
</dbReference>
<sequence length="1006" mass="113739">MIAGSRKKADPPEESKNEGRRSEGNSAQEPDGYKQFGLFPDIIRDGYPREMEELRNETEDSQWKDIDSQLEGNDHDFDQREPSGECYSDLKHKLVQFEDVYEEDEVEKGRHENSDFDFATDVSFSSSKSSCHGNAKLIVDDVSVISEDTDIRRLAKQHILRDKDKHASRLNTYAVKDKDSMESGIKINSEGQNLVHSYNVGAEKIKENESMESFMNIGFRGRHPTTNGNEDYHYIVSPPLIKRKEFNFADMREESLDEIRSCSESSASTQNYSSDDDSSDDVSEDCSLDDESETSDDPSLFPSKAIFQMNLKQNHARADDSDVSGDLIEKACGHLSRGRNGDALDTLKIALNRAENSMNHAKTMLDEHYMSKKRGSKMPGMNAGMNEEAFEDQLDTNFERAASEMANIMNNIGVVHEMSGDVQKAMNSFREALTVYRNMCHRFENTGDSDVDRTVSNIMQMGIAMRSQKRRRELHTKARKLEEQILSSDDASTRLELSMERLNVLMCVIDVESESLGHNHPSVGFTLMTKGNLHLQLNHIDQAIKDSQKAIEILKKGLGHIHPEVGRAMMRLADIYNYDCNGDWETDKDTARSLYQASLTPLRETFGNVNSDLALANNNIGIIYAMKNDTKNAMKSFYDALVGYGVRTRADEELSSTPVCPDVFFVWINVGDLHSKRNEWQLALRSYQKACTSFRSLNNSQKDYLRNIGPRRMMRLATSKARMPFDDNDTLISSVLQKIGQAQCLLHKYGKSVETLQEVLRIQKVLEMRSEGMDACTRDIARVLGNLGEVQMLSGDLTSSLQSYLQSLNVLRSSGCSDESIEVALVLGKIGQLHLKKGCYVEAIVTLQHCMRIFDSNGVPDDNIRIKGIRSILVDAELALKENKTSTLAGQRDFQHDDRAVAVDAIADTYQNKGDYSCAIWFYTEALEFRRKKAQMLTEGAQKACESVDIARTICKIAQMRSLRGEFEAASILFDVVKRIYHSVQLPNDHPFYKDYLDQLSAMRKM</sequence>
<feature type="compositionally biased region" description="Basic and acidic residues" evidence="4">
    <location>
        <begin position="7"/>
        <end position="23"/>
    </location>
</feature>
<evidence type="ECO:0000256" key="4">
    <source>
        <dbReference type="SAM" id="MobiDB-lite"/>
    </source>
</evidence>
<dbReference type="SMART" id="SM00028">
    <property type="entry name" value="TPR"/>
    <property type="match status" value="9"/>
</dbReference>
<dbReference type="Pfam" id="PF13374">
    <property type="entry name" value="TPR_10"/>
    <property type="match status" value="1"/>
</dbReference>
<feature type="compositionally biased region" description="Acidic residues" evidence="4">
    <location>
        <begin position="274"/>
        <end position="296"/>
    </location>
</feature>
<dbReference type="AlphaFoldDB" id="A0AAD8YF48"/>
<dbReference type="EMBL" id="JATAAI010000006">
    <property type="protein sequence ID" value="KAK1745193.1"/>
    <property type="molecule type" value="Genomic_DNA"/>
</dbReference>
<evidence type="ECO:0000313" key="6">
    <source>
        <dbReference type="Proteomes" id="UP001224775"/>
    </source>
</evidence>
<comment type="caution">
    <text evidence="5">The sequence shown here is derived from an EMBL/GenBank/DDBJ whole genome shotgun (WGS) entry which is preliminary data.</text>
</comment>
<evidence type="ECO:0000313" key="5">
    <source>
        <dbReference type="EMBL" id="KAK1745193.1"/>
    </source>
</evidence>
<evidence type="ECO:0000256" key="3">
    <source>
        <dbReference type="PROSITE-ProRule" id="PRU00339"/>
    </source>
</evidence>
<dbReference type="InterPro" id="IPR019734">
    <property type="entry name" value="TPR_rpt"/>
</dbReference>
<feature type="region of interest" description="Disordered" evidence="4">
    <location>
        <begin position="259"/>
        <end position="301"/>
    </location>
</feature>
<name>A0AAD8YF48_9STRA</name>
<keyword evidence="1" id="KW-0677">Repeat</keyword>
<dbReference type="PANTHER" id="PTHR45641:SF19">
    <property type="entry name" value="NEPHROCYSTIN-3"/>
    <property type="match status" value="1"/>
</dbReference>
<gene>
    <name evidence="5" type="ORF">QTG54_004484</name>
</gene>
<reference evidence="5" key="1">
    <citation type="submission" date="2023-06" db="EMBL/GenBank/DDBJ databases">
        <title>Survivors Of The Sea: Transcriptome response of Skeletonema marinoi to long-term dormancy.</title>
        <authorList>
            <person name="Pinder M.I.M."/>
            <person name="Kourtchenko O."/>
            <person name="Robertson E.K."/>
            <person name="Larsson T."/>
            <person name="Maumus F."/>
            <person name="Osuna-Cruz C.M."/>
            <person name="Vancaester E."/>
            <person name="Stenow R."/>
            <person name="Vandepoele K."/>
            <person name="Ploug H."/>
            <person name="Bruchert V."/>
            <person name="Godhe A."/>
            <person name="Topel M."/>
        </authorList>
    </citation>
    <scope>NUCLEOTIDE SEQUENCE</scope>
    <source>
        <strain evidence="5">R05AC</strain>
    </source>
</reference>
<evidence type="ECO:0000256" key="2">
    <source>
        <dbReference type="ARBA" id="ARBA00022803"/>
    </source>
</evidence>
<keyword evidence="2 3" id="KW-0802">TPR repeat</keyword>
<dbReference type="SUPFAM" id="SSF48452">
    <property type="entry name" value="TPR-like"/>
    <property type="match status" value="3"/>
</dbReference>
<dbReference type="InterPro" id="IPR011990">
    <property type="entry name" value="TPR-like_helical_dom_sf"/>
</dbReference>